<protein>
    <submittedName>
        <fullName evidence="4">Putative secreted protein</fullName>
    </submittedName>
</protein>
<organism evidence="4 5">
    <name type="scientific">Saccharothrix espanaensis (strain ATCC 51144 / DSM 44229 / JCM 9112 / NBRC 15066 / NRRL 15764)</name>
    <dbReference type="NCBI Taxonomy" id="1179773"/>
    <lineage>
        <taxon>Bacteria</taxon>
        <taxon>Bacillati</taxon>
        <taxon>Actinomycetota</taxon>
        <taxon>Actinomycetes</taxon>
        <taxon>Pseudonocardiales</taxon>
        <taxon>Pseudonocardiaceae</taxon>
        <taxon>Saccharothrix</taxon>
    </lineage>
</organism>
<dbReference type="GO" id="GO:0003723">
    <property type="term" value="F:RNA binding"/>
    <property type="evidence" value="ECO:0007669"/>
    <property type="project" value="InterPro"/>
</dbReference>
<keyword evidence="2" id="KW-0378">Hydrolase</keyword>
<feature type="chain" id="PRO_5003836946" evidence="3">
    <location>
        <begin position="37"/>
        <end position="144"/>
    </location>
</feature>
<dbReference type="Proteomes" id="UP000006281">
    <property type="component" value="Chromosome"/>
</dbReference>
<dbReference type="Gene3D" id="3.10.450.30">
    <property type="entry name" value="Microbial ribonucleases"/>
    <property type="match status" value="1"/>
</dbReference>
<dbReference type="STRING" id="1179773.BN6_28360"/>
<keyword evidence="3" id="KW-0732">Signal</keyword>
<evidence type="ECO:0000256" key="2">
    <source>
        <dbReference type="ARBA" id="ARBA00022801"/>
    </source>
</evidence>
<dbReference type="AlphaFoldDB" id="K0JXW0"/>
<dbReference type="eggNOG" id="COG4290">
    <property type="taxonomic scope" value="Bacteria"/>
</dbReference>
<accession>K0JXW0</accession>
<evidence type="ECO:0000313" key="4">
    <source>
        <dbReference type="EMBL" id="CCH30147.1"/>
    </source>
</evidence>
<dbReference type="Pfam" id="PF00545">
    <property type="entry name" value="Ribonuclease"/>
    <property type="match status" value="1"/>
</dbReference>
<dbReference type="InterPro" id="IPR000026">
    <property type="entry name" value="N1-like"/>
</dbReference>
<keyword evidence="5" id="KW-1185">Reference proteome</keyword>
<reference evidence="4 5" key="1">
    <citation type="journal article" date="2012" name="BMC Genomics">
        <title>Complete genome sequence of Saccharothrix espanaensis DSM 44229T and comparison to the other completely sequenced Pseudonocardiaceae.</title>
        <authorList>
            <person name="Strobel T."/>
            <person name="Al-Dilaimi A."/>
            <person name="Blom J."/>
            <person name="Gessner A."/>
            <person name="Kalinowski J."/>
            <person name="Luzhetska M."/>
            <person name="Puhler A."/>
            <person name="Szczepanowski R."/>
            <person name="Bechthold A."/>
            <person name="Ruckert C."/>
        </authorList>
    </citation>
    <scope>NUCLEOTIDE SEQUENCE [LARGE SCALE GENOMIC DNA]</scope>
    <source>
        <strain evidence="5">ATCC 51144 / DSM 44229 / JCM 9112 / NBRC 15066 / NRRL 15764</strain>
    </source>
</reference>
<gene>
    <name evidence="4" type="ordered locus">BN6_28360</name>
</gene>
<dbReference type="SUPFAM" id="SSF53933">
    <property type="entry name" value="Microbial ribonucleases"/>
    <property type="match status" value="1"/>
</dbReference>
<feature type="signal peptide" evidence="3">
    <location>
        <begin position="1"/>
        <end position="36"/>
    </location>
</feature>
<dbReference type="EMBL" id="HE804045">
    <property type="protein sequence ID" value="CCH30147.1"/>
    <property type="molecule type" value="Genomic_DNA"/>
</dbReference>
<name>K0JXW0_SACES</name>
<sequence length="144" mass="16074">MPRSTFWKGEPMSTRTRWRVLSALALAFAVTTGVSAAPASAAVFDHCTMVTCADARAAFAYWDGEGLPPRRVTNTLPGRECITGGGTYGNRDEQLPEEDKGTYREFDVYSRPCGKGRDAHRIVVNHETGDAWYTDDHYRNFHLL</sequence>
<evidence type="ECO:0000256" key="3">
    <source>
        <dbReference type="SAM" id="SignalP"/>
    </source>
</evidence>
<dbReference type="GO" id="GO:0004521">
    <property type="term" value="F:RNA endonuclease activity"/>
    <property type="evidence" value="ECO:0007669"/>
    <property type="project" value="InterPro"/>
</dbReference>
<evidence type="ECO:0000313" key="5">
    <source>
        <dbReference type="Proteomes" id="UP000006281"/>
    </source>
</evidence>
<dbReference type="KEGG" id="sesp:BN6_28360"/>
<dbReference type="PATRIC" id="fig|1179773.3.peg.2836"/>
<evidence type="ECO:0000256" key="1">
    <source>
        <dbReference type="ARBA" id="ARBA00022722"/>
    </source>
</evidence>
<keyword evidence="1" id="KW-0540">Nuclease</keyword>
<dbReference type="HOGENOM" id="CLU_1862898_0_0_11"/>
<dbReference type="GO" id="GO:0016787">
    <property type="term" value="F:hydrolase activity"/>
    <property type="evidence" value="ECO:0007669"/>
    <property type="project" value="UniProtKB-KW"/>
</dbReference>
<dbReference type="InterPro" id="IPR016191">
    <property type="entry name" value="Ribonuclease/ribotoxin"/>
</dbReference>
<proteinExistence type="predicted"/>